<dbReference type="EMBL" id="BOML01000022">
    <property type="protein sequence ID" value="GIE01551.1"/>
    <property type="molecule type" value="Genomic_DNA"/>
</dbReference>
<keyword evidence="2" id="KW-1185">Reference proteome</keyword>
<organism evidence="1 2">
    <name type="scientific">Paractinoplanes durhamensis</name>
    <dbReference type="NCBI Taxonomy" id="113563"/>
    <lineage>
        <taxon>Bacteria</taxon>
        <taxon>Bacillati</taxon>
        <taxon>Actinomycetota</taxon>
        <taxon>Actinomycetes</taxon>
        <taxon>Micromonosporales</taxon>
        <taxon>Micromonosporaceae</taxon>
        <taxon>Paractinoplanes</taxon>
    </lineage>
</organism>
<sequence>MIADFGRPMPALTEVMAGIGPRLLRRQGRSGPARVVGFATGPLNAMTRLGERRLMPPADPKRRRRG</sequence>
<accession>A0ABQ3YVI7</accession>
<gene>
    <name evidence="1" type="ORF">Adu01nite_29010</name>
</gene>
<protein>
    <submittedName>
        <fullName evidence="1">Uncharacterized protein</fullName>
    </submittedName>
</protein>
<comment type="caution">
    <text evidence="1">The sequence shown here is derived from an EMBL/GenBank/DDBJ whole genome shotgun (WGS) entry which is preliminary data.</text>
</comment>
<name>A0ABQ3YVI7_9ACTN</name>
<proteinExistence type="predicted"/>
<reference evidence="1 2" key="1">
    <citation type="submission" date="2021-01" db="EMBL/GenBank/DDBJ databases">
        <title>Whole genome shotgun sequence of Actinoplanes durhamensis NBRC 14914.</title>
        <authorList>
            <person name="Komaki H."/>
            <person name="Tamura T."/>
        </authorList>
    </citation>
    <scope>NUCLEOTIDE SEQUENCE [LARGE SCALE GENOMIC DNA]</scope>
    <source>
        <strain evidence="1 2">NBRC 14914</strain>
    </source>
</reference>
<evidence type="ECO:0000313" key="1">
    <source>
        <dbReference type="EMBL" id="GIE01551.1"/>
    </source>
</evidence>
<dbReference type="Proteomes" id="UP000637628">
    <property type="component" value="Unassembled WGS sequence"/>
</dbReference>
<evidence type="ECO:0000313" key="2">
    <source>
        <dbReference type="Proteomes" id="UP000637628"/>
    </source>
</evidence>